<feature type="compositionally biased region" description="Polar residues" evidence="1">
    <location>
        <begin position="1"/>
        <end position="28"/>
    </location>
</feature>
<evidence type="ECO:0000313" key="2">
    <source>
        <dbReference type="EMBL" id="KAF2127737.1"/>
    </source>
</evidence>
<sequence>MSQRPTLLPPSTGSFSIPTPSGLTPNTRSEAEAALSYNSFAQTDSAAPDPELFADRSVVDNDNGSDAPEALQAYRRPGVMRTSSTNYQNALKEAHKASVSSDMSTDTDVPDNVTGAETVASPTSSTVPFPPAGQGVVPNYGFVTGQPEATKKSRSRGLSLGSLARQQSWSEQDFKRVYNADILSEEPKKDGGYASGDDGKTAGS</sequence>
<reference evidence="2" key="1">
    <citation type="journal article" date="2020" name="Stud. Mycol.">
        <title>101 Dothideomycetes genomes: a test case for predicting lifestyles and emergence of pathogens.</title>
        <authorList>
            <person name="Haridas S."/>
            <person name="Albert R."/>
            <person name="Binder M."/>
            <person name="Bloem J."/>
            <person name="Labutti K."/>
            <person name="Salamov A."/>
            <person name="Andreopoulos B."/>
            <person name="Baker S."/>
            <person name="Barry K."/>
            <person name="Bills G."/>
            <person name="Bluhm B."/>
            <person name="Cannon C."/>
            <person name="Castanera R."/>
            <person name="Culley D."/>
            <person name="Daum C."/>
            <person name="Ezra D."/>
            <person name="Gonzalez J."/>
            <person name="Henrissat B."/>
            <person name="Kuo A."/>
            <person name="Liang C."/>
            <person name="Lipzen A."/>
            <person name="Lutzoni F."/>
            <person name="Magnuson J."/>
            <person name="Mondo S."/>
            <person name="Nolan M."/>
            <person name="Ohm R."/>
            <person name="Pangilinan J."/>
            <person name="Park H.-J."/>
            <person name="Ramirez L."/>
            <person name="Alfaro M."/>
            <person name="Sun H."/>
            <person name="Tritt A."/>
            <person name="Yoshinaga Y."/>
            <person name="Zwiers L.-H."/>
            <person name="Turgeon B."/>
            <person name="Goodwin S."/>
            <person name="Spatafora J."/>
            <person name="Crous P."/>
            <person name="Grigoriev I."/>
        </authorList>
    </citation>
    <scope>NUCLEOTIDE SEQUENCE</scope>
    <source>
        <strain evidence="2">CBS 119687</strain>
    </source>
</reference>
<protein>
    <submittedName>
        <fullName evidence="2">Uncharacterized protein</fullName>
    </submittedName>
</protein>
<dbReference type="EMBL" id="ML977510">
    <property type="protein sequence ID" value="KAF2127737.1"/>
    <property type="molecule type" value="Genomic_DNA"/>
</dbReference>
<name>A0A6A6AA60_9PLEO</name>
<dbReference type="OrthoDB" id="3795253at2759"/>
<feature type="compositionally biased region" description="Basic and acidic residues" evidence="1">
    <location>
        <begin position="185"/>
        <end position="204"/>
    </location>
</feature>
<dbReference type="GeneID" id="54413701"/>
<organism evidence="2 3">
    <name type="scientific">Dothidotthia symphoricarpi CBS 119687</name>
    <dbReference type="NCBI Taxonomy" id="1392245"/>
    <lineage>
        <taxon>Eukaryota</taxon>
        <taxon>Fungi</taxon>
        <taxon>Dikarya</taxon>
        <taxon>Ascomycota</taxon>
        <taxon>Pezizomycotina</taxon>
        <taxon>Dothideomycetes</taxon>
        <taxon>Pleosporomycetidae</taxon>
        <taxon>Pleosporales</taxon>
        <taxon>Dothidotthiaceae</taxon>
        <taxon>Dothidotthia</taxon>
    </lineage>
</organism>
<feature type="region of interest" description="Disordered" evidence="1">
    <location>
        <begin position="1"/>
        <end position="31"/>
    </location>
</feature>
<dbReference type="Proteomes" id="UP000799771">
    <property type="component" value="Unassembled WGS sequence"/>
</dbReference>
<gene>
    <name evidence="2" type="ORF">P153DRAFT_54614</name>
</gene>
<keyword evidence="3" id="KW-1185">Reference proteome</keyword>
<accession>A0A6A6AA60</accession>
<dbReference type="RefSeq" id="XP_033522126.1">
    <property type="nucleotide sequence ID" value="XM_033673269.1"/>
</dbReference>
<proteinExistence type="predicted"/>
<feature type="region of interest" description="Disordered" evidence="1">
    <location>
        <begin position="93"/>
        <end position="204"/>
    </location>
</feature>
<dbReference type="AlphaFoldDB" id="A0A6A6AA60"/>
<feature type="compositionally biased region" description="Low complexity" evidence="1">
    <location>
        <begin position="98"/>
        <end position="111"/>
    </location>
</feature>
<evidence type="ECO:0000313" key="3">
    <source>
        <dbReference type="Proteomes" id="UP000799771"/>
    </source>
</evidence>
<evidence type="ECO:0000256" key="1">
    <source>
        <dbReference type="SAM" id="MobiDB-lite"/>
    </source>
</evidence>